<dbReference type="HOGENOM" id="CLU_030949_3_0_5"/>
<evidence type="ECO:0000256" key="1">
    <source>
        <dbReference type="ARBA" id="ARBA00034772"/>
    </source>
</evidence>
<evidence type="ECO:0000313" key="3">
    <source>
        <dbReference type="EMBL" id="EDQ31431.1"/>
    </source>
</evidence>
<organism evidence="3 4">
    <name type="scientific">Hoeflea phototrophica (strain DSM 17068 / NCIMB 14078 / DFL-43)</name>
    <dbReference type="NCBI Taxonomy" id="411684"/>
    <lineage>
        <taxon>Bacteria</taxon>
        <taxon>Pseudomonadati</taxon>
        <taxon>Pseudomonadota</taxon>
        <taxon>Alphaproteobacteria</taxon>
        <taxon>Hyphomicrobiales</taxon>
        <taxon>Rhizobiaceae</taxon>
        <taxon>Hoeflea</taxon>
    </lineage>
</organism>
<feature type="domain" description="Fumarate lyase N-terminal" evidence="2">
    <location>
        <begin position="72"/>
        <end position="289"/>
    </location>
</feature>
<reference evidence="3 4" key="1">
    <citation type="submission" date="2007-10" db="EMBL/GenBank/DDBJ databases">
        <authorList>
            <person name="Wagner-Dobler I."/>
            <person name="Ferriera S."/>
            <person name="Johnson J."/>
            <person name="Kravitz S."/>
            <person name="Beeson K."/>
            <person name="Sutton G."/>
            <person name="Rogers Y.-H."/>
            <person name="Friedman R."/>
            <person name="Frazier M."/>
            <person name="Venter J.C."/>
        </authorList>
    </citation>
    <scope>NUCLEOTIDE SEQUENCE [LARGE SCALE GENOMIC DNA]</scope>
    <source>
        <strain evidence="3 4">DFL-43</strain>
    </source>
</reference>
<dbReference type="OrthoDB" id="9768878at2"/>
<dbReference type="GO" id="GO:0047472">
    <property type="term" value="F:3-carboxy-cis,cis-muconate cycloisomerase activity"/>
    <property type="evidence" value="ECO:0007669"/>
    <property type="project" value="UniProtKB-EC"/>
</dbReference>
<dbReference type="eggNOG" id="COG0015">
    <property type="taxonomic scope" value="Bacteria"/>
</dbReference>
<dbReference type="Gene3D" id="1.20.200.10">
    <property type="entry name" value="Fumarase/aspartase (Central domain)"/>
    <property type="match status" value="1"/>
</dbReference>
<protein>
    <submittedName>
        <fullName evidence="3">Adenylosuccinate lyase</fullName>
        <ecNumber evidence="3">5.5.1.2</ecNumber>
    </submittedName>
</protein>
<evidence type="ECO:0000259" key="2">
    <source>
        <dbReference type="Pfam" id="PF00206"/>
    </source>
</evidence>
<accession>A9DHF9</accession>
<proteinExistence type="inferred from homology"/>
<evidence type="ECO:0000313" key="4">
    <source>
        <dbReference type="Proteomes" id="UP000004291"/>
    </source>
</evidence>
<dbReference type="NCBIfam" id="NF004631">
    <property type="entry name" value="PRK05975.1"/>
    <property type="match status" value="1"/>
</dbReference>
<name>A9DHF9_HOEPD</name>
<dbReference type="Pfam" id="PF00206">
    <property type="entry name" value="Lyase_1"/>
    <property type="match status" value="1"/>
</dbReference>
<dbReference type="PANTHER" id="PTHR43172">
    <property type="entry name" value="ADENYLOSUCCINATE LYASE"/>
    <property type="match status" value="1"/>
</dbReference>
<sequence length="352" mass="37307">MTTDGEGWIKSLTGDAEIAALFCDQAQLASFARFESALLLGLAKAGRIDKQDAAALIAQIKTFAPATGRIAEAAVSDGVPVPEYVRQLRNHVSGPGAEKLHFGATSQDLVDTATIETLAKTISILSKRLDQLITALEAMTARDGNNALKAITRMQEALNIRASSRLAGWRLPLEALRDRLPAVREQVMVLQFGGAVGDLQTLSDDADTVAKAIASDLGLRWPGHSWQTSRAPLIAAASWMTELSGALGKIGQDAAIMALRGKSDLELSGGGTSSAMPHKQNPVAAERLVAFARFNASQMGAMHQAQLHEMERSGAAMTLEWMILPQICETAGAGLTAAIALMQSINRIGTRS</sequence>
<reference evidence="3 4" key="2">
    <citation type="submission" date="2012-06" db="EMBL/GenBank/DDBJ databases">
        <authorList>
            <person name="Fiebig A."/>
        </authorList>
    </citation>
    <scope>NUCLEOTIDE SEQUENCE [LARGE SCALE GENOMIC DNA]</scope>
    <source>
        <strain evidence="3 4">DFL-43</strain>
    </source>
</reference>
<dbReference type="EMBL" id="ABIA03000004">
    <property type="protein sequence ID" value="EDQ31431.1"/>
    <property type="molecule type" value="Genomic_DNA"/>
</dbReference>
<dbReference type="GO" id="GO:0016829">
    <property type="term" value="F:lyase activity"/>
    <property type="evidence" value="ECO:0007669"/>
    <property type="project" value="UniProtKB-KW"/>
</dbReference>
<keyword evidence="4" id="KW-1185">Reference proteome</keyword>
<dbReference type="AlphaFoldDB" id="A9DHF9"/>
<dbReference type="STRING" id="411684.HPDFL43_12298"/>
<dbReference type="PANTHER" id="PTHR43172:SF2">
    <property type="entry name" value="ADENYLOSUCCINATE LYASE C-TERMINAL DOMAIN-CONTAINING PROTEIN"/>
    <property type="match status" value="1"/>
</dbReference>
<dbReference type="Proteomes" id="UP000004291">
    <property type="component" value="Chromosome"/>
</dbReference>
<dbReference type="RefSeq" id="WP_007198230.1">
    <property type="nucleotide sequence ID" value="NZ_CM002917.1"/>
</dbReference>
<dbReference type="InterPro" id="IPR022761">
    <property type="entry name" value="Fumarate_lyase_N"/>
</dbReference>
<dbReference type="EC" id="5.5.1.2" evidence="3"/>
<gene>
    <name evidence="3" type="ORF">HPDFL43_12298</name>
</gene>
<comment type="similarity">
    <text evidence="1">Belongs to the class-II fumarase/aspartase family.</text>
</comment>
<dbReference type="InterPro" id="IPR008948">
    <property type="entry name" value="L-Aspartase-like"/>
</dbReference>
<dbReference type="SUPFAM" id="SSF48557">
    <property type="entry name" value="L-aspartase-like"/>
    <property type="match status" value="1"/>
</dbReference>
<keyword evidence="3" id="KW-0413">Isomerase</keyword>
<dbReference type="InterPro" id="IPR000362">
    <property type="entry name" value="Fumarate_lyase_fam"/>
</dbReference>
<dbReference type="PRINTS" id="PR00149">
    <property type="entry name" value="FUMRATELYASE"/>
</dbReference>
<comment type="caution">
    <text evidence="3">The sequence shown here is derived from an EMBL/GenBank/DDBJ whole genome shotgun (WGS) entry which is preliminary data.</text>
</comment>
<keyword evidence="3" id="KW-0456">Lyase</keyword>